<sequence>MKKVSFKLMFMIFILIMGIVLIGCNKTLSKKDEAKAEATSVKVIKEADVKKDEDSGLSFSVLGDVHEDVNNFNEAVDDLYNIDNKQDALILNGDVVGQGLDEQYVSMNKAIEANKSKLPKTIIKNIGNHEFFDYRKDRNTQDDVNEFIKRYLDFSGEDRVYHDKWIEGYHFISLGSESGNTKELGSVKAYLSKEQLKWFEETIKEKYEKGKPIFIFLHQHINDSIKGWNGSDQREKVKKILSKYPEAIIFTSHTHLPLEKINLSLNNPYTMVHTGAVQYSLVIDNNGKITRPSYNEGIYVSVKQNKVTIKGRRFKEHRWIFSKDIEYKK</sequence>
<dbReference type="PANTHER" id="PTHR43143:SF1">
    <property type="entry name" value="SERINE_THREONINE-PROTEIN PHOSPHATASE CPPED1"/>
    <property type="match status" value="1"/>
</dbReference>
<feature type="domain" description="Calcineurin-like phosphoesterase" evidence="2">
    <location>
        <begin position="60"/>
        <end position="256"/>
    </location>
</feature>
<dbReference type="InterPro" id="IPR051918">
    <property type="entry name" value="STPP_CPPED1"/>
</dbReference>
<dbReference type="InterPro" id="IPR029052">
    <property type="entry name" value="Metallo-depent_PP-like"/>
</dbReference>
<dbReference type="STRING" id="1121302.SAMN02745163_03088"/>
<dbReference type="SUPFAM" id="SSF56300">
    <property type="entry name" value="Metallo-dependent phosphatases"/>
    <property type="match status" value="1"/>
</dbReference>
<name>A0A1M6PAJ2_9CLOT</name>
<organism evidence="3 4">
    <name type="scientific">Clostridium cavendishii DSM 21758</name>
    <dbReference type="NCBI Taxonomy" id="1121302"/>
    <lineage>
        <taxon>Bacteria</taxon>
        <taxon>Bacillati</taxon>
        <taxon>Bacillota</taxon>
        <taxon>Clostridia</taxon>
        <taxon>Eubacteriales</taxon>
        <taxon>Clostridiaceae</taxon>
        <taxon>Clostridium</taxon>
    </lineage>
</organism>
<dbReference type="PANTHER" id="PTHR43143">
    <property type="entry name" value="METALLOPHOSPHOESTERASE, CALCINEURIN SUPERFAMILY"/>
    <property type="match status" value="1"/>
</dbReference>
<keyword evidence="1" id="KW-0812">Transmembrane</keyword>
<accession>A0A1M6PAJ2</accession>
<gene>
    <name evidence="3" type="ORF">SAMN02745163_03088</name>
</gene>
<keyword evidence="1" id="KW-1133">Transmembrane helix</keyword>
<feature type="transmembrane region" description="Helical" evidence="1">
    <location>
        <begin position="6"/>
        <end position="25"/>
    </location>
</feature>
<dbReference type="Gene3D" id="3.60.21.10">
    <property type="match status" value="1"/>
</dbReference>
<dbReference type="AlphaFoldDB" id="A0A1M6PAJ2"/>
<dbReference type="Proteomes" id="UP000184310">
    <property type="component" value="Unassembled WGS sequence"/>
</dbReference>
<dbReference type="GO" id="GO:0016787">
    <property type="term" value="F:hydrolase activity"/>
    <property type="evidence" value="ECO:0007669"/>
    <property type="project" value="InterPro"/>
</dbReference>
<proteinExistence type="predicted"/>
<evidence type="ECO:0000313" key="3">
    <source>
        <dbReference type="EMBL" id="SHK04963.1"/>
    </source>
</evidence>
<dbReference type="Pfam" id="PF00149">
    <property type="entry name" value="Metallophos"/>
    <property type="match status" value="1"/>
</dbReference>
<reference evidence="3 4" key="1">
    <citation type="submission" date="2016-11" db="EMBL/GenBank/DDBJ databases">
        <authorList>
            <person name="Jaros S."/>
            <person name="Januszkiewicz K."/>
            <person name="Wedrychowicz H."/>
        </authorList>
    </citation>
    <scope>NUCLEOTIDE SEQUENCE [LARGE SCALE GENOMIC DNA]</scope>
    <source>
        <strain evidence="3 4">DSM 21758</strain>
    </source>
</reference>
<dbReference type="RefSeq" id="WP_072989703.1">
    <property type="nucleotide sequence ID" value="NZ_FQZB01000013.1"/>
</dbReference>
<dbReference type="OrthoDB" id="1645838at2"/>
<dbReference type="PROSITE" id="PS51257">
    <property type="entry name" value="PROKAR_LIPOPROTEIN"/>
    <property type="match status" value="1"/>
</dbReference>
<dbReference type="EMBL" id="FQZB01000013">
    <property type="protein sequence ID" value="SHK04963.1"/>
    <property type="molecule type" value="Genomic_DNA"/>
</dbReference>
<keyword evidence="4" id="KW-1185">Reference proteome</keyword>
<keyword evidence="1" id="KW-0472">Membrane</keyword>
<evidence type="ECO:0000256" key="1">
    <source>
        <dbReference type="SAM" id="Phobius"/>
    </source>
</evidence>
<evidence type="ECO:0000313" key="4">
    <source>
        <dbReference type="Proteomes" id="UP000184310"/>
    </source>
</evidence>
<evidence type="ECO:0000259" key="2">
    <source>
        <dbReference type="Pfam" id="PF00149"/>
    </source>
</evidence>
<dbReference type="InterPro" id="IPR004843">
    <property type="entry name" value="Calcineurin-like_PHP"/>
</dbReference>
<protein>
    <submittedName>
        <fullName evidence="3">3',5'-cyclic AMP phosphodiesterase CpdA</fullName>
    </submittedName>
</protein>